<dbReference type="InterPro" id="IPR029069">
    <property type="entry name" value="HotDog_dom_sf"/>
</dbReference>
<dbReference type="SUPFAM" id="SSF54637">
    <property type="entry name" value="Thioesterase/thiol ester dehydrase-isomerase"/>
    <property type="match status" value="1"/>
</dbReference>
<evidence type="ECO:0000313" key="4">
    <source>
        <dbReference type="Proteomes" id="UP000265691"/>
    </source>
</evidence>
<dbReference type="AlphaFoldDB" id="A0A3A1Y6H6"/>
<comment type="similarity">
    <text evidence="1">Belongs to the 4-hydroxybenzoyl-CoA thioesterase family.</text>
</comment>
<organism evidence="3 4">
    <name type="scientific">Psittacicella hinzii</name>
    <dbReference type="NCBI Taxonomy" id="2028575"/>
    <lineage>
        <taxon>Bacteria</taxon>
        <taxon>Pseudomonadati</taxon>
        <taxon>Pseudomonadota</taxon>
        <taxon>Gammaproteobacteria</taxon>
        <taxon>Pasteurellales</taxon>
        <taxon>Psittacicellaceae</taxon>
        <taxon>Psittacicella</taxon>
    </lineage>
</organism>
<proteinExistence type="inferred from homology"/>
<dbReference type="Gene3D" id="3.10.129.10">
    <property type="entry name" value="Hotdog Thioesterase"/>
    <property type="match status" value="1"/>
</dbReference>
<reference evidence="3 4" key="1">
    <citation type="submission" date="2017-08" db="EMBL/GenBank/DDBJ databases">
        <title>Reclassification of Bisgaard taxon 37 and 44.</title>
        <authorList>
            <person name="Christensen H."/>
        </authorList>
    </citation>
    <scope>NUCLEOTIDE SEQUENCE [LARGE SCALE GENOMIC DNA]</scope>
    <source>
        <strain evidence="3 4">B96_3</strain>
    </source>
</reference>
<gene>
    <name evidence="3" type="ORF">CKF54_06325</name>
</gene>
<keyword evidence="2" id="KW-0378">Hydrolase</keyword>
<dbReference type="InterPro" id="IPR050563">
    <property type="entry name" value="4-hydroxybenzoyl-CoA_TE"/>
</dbReference>
<evidence type="ECO:0000256" key="2">
    <source>
        <dbReference type="ARBA" id="ARBA00022801"/>
    </source>
</evidence>
<dbReference type="EMBL" id="NRHC01000083">
    <property type="protein sequence ID" value="RIY31654.1"/>
    <property type="molecule type" value="Genomic_DNA"/>
</dbReference>
<dbReference type="PANTHER" id="PTHR31793:SF27">
    <property type="entry name" value="NOVEL THIOESTERASE SUPERFAMILY DOMAIN AND SAPOSIN A-TYPE DOMAIN CONTAINING PROTEIN (0610012H03RIK)"/>
    <property type="match status" value="1"/>
</dbReference>
<evidence type="ECO:0000313" key="3">
    <source>
        <dbReference type="EMBL" id="RIY31654.1"/>
    </source>
</evidence>
<dbReference type="Pfam" id="PF13279">
    <property type="entry name" value="4HBT_2"/>
    <property type="match status" value="1"/>
</dbReference>
<dbReference type="PANTHER" id="PTHR31793">
    <property type="entry name" value="4-HYDROXYBENZOYL-COA THIOESTERASE FAMILY MEMBER"/>
    <property type="match status" value="1"/>
</dbReference>
<comment type="caution">
    <text evidence="3">The sequence shown here is derived from an EMBL/GenBank/DDBJ whole genome shotgun (WGS) entry which is preliminary data.</text>
</comment>
<dbReference type="CDD" id="cd00586">
    <property type="entry name" value="4HBT"/>
    <property type="match status" value="1"/>
</dbReference>
<evidence type="ECO:0000256" key="1">
    <source>
        <dbReference type="ARBA" id="ARBA00005953"/>
    </source>
</evidence>
<sequence>MRKSRHVYASHSSEYEIQFFDVDSMNIMWHGNYVKYLEMARCAFLDQISYNYDVMKEQGYAWPIVQLNVKYIKPCVFHQKIRVIVNLVEYETSLRFEYLIVDAKTNDKLTKASTMQVAVDMQTLETQLQTPKSFCQAVESYPEFKQL</sequence>
<name>A0A3A1Y6H6_9GAMM</name>
<dbReference type="Proteomes" id="UP000265691">
    <property type="component" value="Unassembled WGS sequence"/>
</dbReference>
<dbReference type="RefSeq" id="WP_119525524.1">
    <property type="nucleotide sequence ID" value="NZ_NRHC01000083.1"/>
</dbReference>
<protein>
    <submittedName>
        <fullName evidence="3">Thioesterase</fullName>
    </submittedName>
</protein>
<keyword evidence="4" id="KW-1185">Reference proteome</keyword>
<dbReference type="OrthoDB" id="9800856at2"/>
<dbReference type="GO" id="GO:0047617">
    <property type="term" value="F:fatty acyl-CoA hydrolase activity"/>
    <property type="evidence" value="ECO:0007669"/>
    <property type="project" value="TreeGrafter"/>
</dbReference>
<accession>A0A3A1Y6H6</accession>